<dbReference type="Gene3D" id="3.40.50.12780">
    <property type="entry name" value="N-terminal domain of ligase-like"/>
    <property type="match status" value="1"/>
</dbReference>
<evidence type="ECO:0000259" key="3">
    <source>
        <dbReference type="Pfam" id="PF00501"/>
    </source>
</evidence>
<dbReference type="AlphaFoldDB" id="A0A6P1NET8"/>
<dbReference type="Pfam" id="PF13193">
    <property type="entry name" value="AMP-binding_C"/>
    <property type="match status" value="1"/>
</dbReference>
<keyword evidence="2" id="KW-0436">Ligase</keyword>
<evidence type="ECO:0000259" key="4">
    <source>
        <dbReference type="Pfam" id="PF13193"/>
    </source>
</evidence>
<reference evidence="5 6" key="1">
    <citation type="submission" date="2020-01" db="EMBL/GenBank/DDBJ databases">
        <title>Pseudarthrobacter psychrotolerans sp. nov., isolated from antarctic soil.</title>
        <authorList>
            <person name="Shin Y."/>
            <person name="Park W."/>
        </authorList>
    </citation>
    <scope>NUCLEOTIDE SEQUENCE [LARGE SCALE GENOMIC DNA]</scope>
    <source>
        <strain evidence="5 6">YJ56</strain>
    </source>
</reference>
<evidence type="ECO:0000256" key="2">
    <source>
        <dbReference type="ARBA" id="ARBA00022598"/>
    </source>
</evidence>
<protein>
    <submittedName>
        <fullName evidence="5">AMP-binding protein</fullName>
    </submittedName>
</protein>
<dbReference type="Pfam" id="PF00501">
    <property type="entry name" value="AMP-binding"/>
    <property type="match status" value="1"/>
</dbReference>
<dbReference type="InterPro" id="IPR025110">
    <property type="entry name" value="AMP-bd_C"/>
</dbReference>
<organism evidence="5 6">
    <name type="scientific">Pseudarthrobacter psychrotolerans</name>
    <dbReference type="NCBI Taxonomy" id="2697569"/>
    <lineage>
        <taxon>Bacteria</taxon>
        <taxon>Bacillati</taxon>
        <taxon>Actinomycetota</taxon>
        <taxon>Actinomycetes</taxon>
        <taxon>Micrococcales</taxon>
        <taxon>Micrococcaceae</taxon>
        <taxon>Pseudarthrobacter</taxon>
    </lineage>
</organism>
<dbReference type="GO" id="GO:0031956">
    <property type="term" value="F:medium-chain fatty acid-CoA ligase activity"/>
    <property type="evidence" value="ECO:0007669"/>
    <property type="project" value="TreeGrafter"/>
</dbReference>
<comment type="similarity">
    <text evidence="1">Belongs to the ATP-dependent AMP-binding enzyme family.</text>
</comment>
<name>A0A6P1NET8_9MICC</name>
<dbReference type="InterPro" id="IPR000873">
    <property type="entry name" value="AMP-dep_synth/lig_dom"/>
</dbReference>
<dbReference type="PANTHER" id="PTHR43201:SF5">
    <property type="entry name" value="MEDIUM-CHAIN ACYL-COA LIGASE ACSF2, MITOCHONDRIAL"/>
    <property type="match status" value="1"/>
</dbReference>
<accession>A0A6P1NET8</accession>
<evidence type="ECO:0000256" key="1">
    <source>
        <dbReference type="ARBA" id="ARBA00006432"/>
    </source>
</evidence>
<dbReference type="Gene3D" id="3.30.300.30">
    <property type="match status" value="1"/>
</dbReference>
<feature type="domain" description="AMP-binding enzyme C-terminal" evidence="4">
    <location>
        <begin position="372"/>
        <end position="446"/>
    </location>
</feature>
<proteinExistence type="inferred from homology"/>
<dbReference type="SUPFAM" id="SSF56801">
    <property type="entry name" value="Acetyl-CoA synthetase-like"/>
    <property type="match status" value="1"/>
</dbReference>
<feature type="domain" description="AMP-dependent synthetase/ligase" evidence="3">
    <location>
        <begin position="103"/>
        <end position="323"/>
    </location>
</feature>
<evidence type="ECO:0000313" key="6">
    <source>
        <dbReference type="Proteomes" id="UP000464186"/>
    </source>
</evidence>
<dbReference type="Proteomes" id="UP000464186">
    <property type="component" value="Chromosome"/>
</dbReference>
<dbReference type="PANTHER" id="PTHR43201">
    <property type="entry name" value="ACYL-COA SYNTHETASE"/>
    <property type="match status" value="1"/>
</dbReference>
<keyword evidence="6" id="KW-1185">Reference proteome</keyword>
<dbReference type="InterPro" id="IPR042099">
    <property type="entry name" value="ANL_N_sf"/>
</dbReference>
<dbReference type="GO" id="GO:0006631">
    <property type="term" value="P:fatty acid metabolic process"/>
    <property type="evidence" value="ECO:0007669"/>
    <property type="project" value="TreeGrafter"/>
</dbReference>
<dbReference type="InterPro" id="IPR045851">
    <property type="entry name" value="AMP-bd_C_sf"/>
</dbReference>
<dbReference type="EMBL" id="CP047898">
    <property type="protein sequence ID" value="QHK19115.1"/>
    <property type="molecule type" value="Genomic_DNA"/>
</dbReference>
<sequence>MPFLDKIQRWAEERPHDTAVVVAGRRLRWAELKDAAAAALPETAAVTVLAEANSVDFAVRFAAAVAGGRQCAVLDPTWPTSLHEEIVQRLAESAKPGTVSAADALADGPPDSTFLIGLTSGTTTVPKAFTRSRQSWRQSFDASIEFFGLAQDDVTLAPGPLAASLNLYALAECLYAGSEFQTLERFDVGGVHAAITHDGVTRLILVPTMLRLLSERGLTGCVDAAGIRTIICAGSKLDARTLEAARRWAPNATIYEYYGASELSFVSGAGLAAGELLDAGGTGIGHPFPGVDVRILDDDGSELQDGEAGNICVRSGMVSNGYLWGDDGQALRSFNGWFTVGDQGYLVAGELHILGRRADMILTSGKNVYPHEVELALAAVPGVAAAVAAGIPDDLRGQRVVAGVIPSHGGVTAMQLKAGLENILPRDKRPHQYFALSELPTTDRGKVSRRILLDWIGSHDPRARHLDR</sequence>
<dbReference type="KEGG" id="psey:GU243_04380"/>
<evidence type="ECO:0000313" key="5">
    <source>
        <dbReference type="EMBL" id="QHK19115.1"/>
    </source>
</evidence>
<gene>
    <name evidence="5" type="ORF">GU243_04380</name>
</gene>